<dbReference type="Proteomes" id="UP000887575">
    <property type="component" value="Unassembled WGS sequence"/>
</dbReference>
<evidence type="ECO:0000313" key="1">
    <source>
        <dbReference type="Proteomes" id="UP000887575"/>
    </source>
</evidence>
<protein>
    <submittedName>
        <fullName evidence="2">Uncharacterized protein</fullName>
    </submittedName>
</protein>
<dbReference type="WBParaSite" id="MBELARI_LOCUS3214">
    <property type="protein sequence ID" value="MBELARI_LOCUS3214"/>
    <property type="gene ID" value="MBELARI_LOCUS3214"/>
</dbReference>
<dbReference type="AlphaFoldDB" id="A0AAF3FB87"/>
<keyword evidence="1" id="KW-1185">Reference proteome</keyword>
<evidence type="ECO:0000313" key="2">
    <source>
        <dbReference type="WBParaSite" id="MBELARI_LOCUS3214"/>
    </source>
</evidence>
<name>A0AAF3FB87_9BILA</name>
<sequence>MLAIFHFTFTADPVEQFFRTIALTAKQLGERWISQVSIPTINDIGNPYAGGLMSNIDPKTATALGSLTETVDRLMAKQFLSSRKTLGSLFREEARVECATIQ</sequence>
<accession>A0AAF3FB87</accession>
<organism evidence="1 2">
    <name type="scientific">Mesorhabditis belari</name>
    <dbReference type="NCBI Taxonomy" id="2138241"/>
    <lineage>
        <taxon>Eukaryota</taxon>
        <taxon>Metazoa</taxon>
        <taxon>Ecdysozoa</taxon>
        <taxon>Nematoda</taxon>
        <taxon>Chromadorea</taxon>
        <taxon>Rhabditida</taxon>
        <taxon>Rhabditina</taxon>
        <taxon>Rhabditomorpha</taxon>
        <taxon>Rhabditoidea</taxon>
        <taxon>Rhabditidae</taxon>
        <taxon>Mesorhabditinae</taxon>
        <taxon>Mesorhabditis</taxon>
    </lineage>
</organism>
<proteinExistence type="predicted"/>
<reference evidence="2" key="1">
    <citation type="submission" date="2024-02" db="UniProtKB">
        <authorList>
            <consortium name="WormBaseParasite"/>
        </authorList>
    </citation>
    <scope>IDENTIFICATION</scope>
</reference>